<dbReference type="STRING" id="1547922.ISF6_0736"/>
<dbReference type="InterPro" id="IPR013655">
    <property type="entry name" value="PAS_fold_3"/>
</dbReference>
<keyword evidence="5" id="KW-0418">Kinase</keyword>
<keyword evidence="4" id="KW-0808">Transferase</keyword>
<dbReference type="PANTHER" id="PTHR43047">
    <property type="entry name" value="TWO-COMPONENT HISTIDINE PROTEIN KINASE"/>
    <property type="match status" value="1"/>
</dbReference>
<dbReference type="PROSITE" id="PS50113">
    <property type="entry name" value="PAC"/>
    <property type="match status" value="1"/>
</dbReference>
<dbReference type="Gene3D" id="3.40.50.2300">
    <property type="match status" value="1"/>
</dbReference>
<dbReference type="InterPro" id="IPR036890">
    <property type="entry name" value="HATPase_C_sf"/>
</dbReference>
<organism evidence="12 13">
    <name type="scientific">Piscinibacter sakaiensis</name>
    <name type="common">Ideonella sakaiensis</name>
    <dbReference type="NCBI Taxonomy" id="1547922"/>
    <lineage>
        <taxon>Bacteria</taxon>
        <taxon>Pseudomonadati</taxon>
        <taxon>Pseudomonadota</taxon>
        <taxon>Betaproteobacteria</taxon>
        <taxon>Burkholderiales</taxon>
        <taxon>Sphaerotilaceae</taxon>
        <taxon>Piscinibacter</taxon>
    </lineage>
</organism>
<feature type="region of interest" description="Disordered" evidence="8">
    <location>
        <begin position="1"/>
        <end position="47"/>
    </location>
</feature>
<dbReference type="GO" id="GO:0005886">
    <property type="term" value="C:plasma membrane"/>
    <property type="evidence" value="ECO:0007669"/>
    <property type="project" value="TreeGrafter"/>
</dbReference>
<dbReference type="Gene3D" id="1.10.287.130">
    <property type="match status" value="1"/>
</dbReference>
<dbReference type="Pfam" id="PF08447">
    <property type="entry name" value="PAS_3"/>
    <property type="match status" value="1"/>
</dbReference>
<evidence type="ECO:0000259" key="9">
    <source>
        <dbReference type="PROSITE" id="PS50109"/>
    </source>
</evidence>
<dbReference type="InterPro" id="IPR035965">
    <property type="entry name" value="PAS-like_dom_sf"/>
</dbReference>
<dbReference type="GO" id="GO:0000155">
    <property type="term" value="F:phosphorelay sensor kinase activity"/>
    <property type="evidence" value="ECO:0007669"/>
    <property type="project" value="InterPro"/>
</dbReference>
<dbReference type="EC" id="2.7.13.3" evidence="2"/>
<evidence type="ECO:0000256" key="5">
    <source>
        <dbReference type="ARBA" id="ARBA00022777"/>
    </source>
</evidence>
<dbReference type="Gene3D" id="3.30.450.20">
    <property type="entry name" value="PAS domain"/>
    <property type="match status" value="1"/>
</dbReference>
<dbReference type="InterPro" id="IPR011006">
    <property type="entry name" value="CheY-like_superfamily"/>
</dbReference>
<dbReference type="InterPro" id="IPR003594">
    <property type="entry name" value="HATPase_dom"/>
</dbReference>
<dbReference type="GO" id="GO:0009927">
    <property type="term" value="F:histidine phosphotransfer kinase activity"/>
    <property type="evidence" value="ECO:0007669"/>
    <property type="project" value="TreeGrafter"/>
</dbReference>
<dbReference type="PROSITE" id="PS50110">
    <property type="entry name" value="RESPONSE_REGULATORY"/>
    <property type="match status" value="1"/>
</dbReference>
<dbReference type="SMART" id="SM00448">
    <property type="entry name" value="REC"/>
    <property type="match status" value="1"/>
</dbReference>
<dbReference type="SMART" id="SM00388">
    <property type="entry name" value="HisKA"/>
    <property type="match status" value="1"/>
</dbReference>
<dbReference type="CDD" id="cd17546">
    <property type="entry name" value="REC_hyHK_CKI1_RcsC-like"/>
    <property type="match status" value="1"/>
</dbReference>
<dbReference type="SMART" id="SM00387">
    <property type="entry name" value="HATPase_c"/>
    <property type="match status" value="1"/>
</dbReference>
<evidence type="ECO:0000256" key="8">
    <source>
        <dbReference type="SAM" id="MobiDB-lite"/>
    </source>
</evidence>
<dbReference type="InterPro" id="IPR004358">
    <property type="entry name" value="Sig_transdc_His_kin-like_C"/>
</dbReference>
<dbReference type="Pfam" id="PF02518">
    <property type="entry name" value="HATPase_c"/>
    <property type="match status" value="1"/>
</dbReference>
<evidence type="ECO:0000256" key="6">
    <source>
        <dbReference type="PROSITE-ProRule" id="PRU00169"/>
    </source>
</evidence>
<dbReference type="InterPro" id="IPR000700">
    <property type="entry name" value="PAS-assoc_C"/>
</dbReference>
<feature type="domain" description="Histidine kinase" evidence="9">
    <location>
        <begin position="226"/>
        <end position="446"/>
    </location>
</feature>
<dbReference type="NCBIfam" id="TIGR00229">
    <property type="entry name" value="sensory_box"/>
    <property type="match status" value="1"/>
</dbReference>
<evidence type="ECO:0000256" key="2">
    <source>
        <dbReference type="ARBA" id="ARBA00012438"/>
    </source>
</evidence>
<evidence type="ECO:0000259" key="10">
    <source>
        <dbReference type="PROSITE" id="PS50110"/>
    </source>
</evidence>
<evidence type="ECO:0000256" key="3">
    <source>
        <dbReference type="ARBA" id="ARBA00022553"/>
    </source>
</evidence>
<name>A0A0K8NZ33_PISS1</name>
<comment type="catalytic activity">
    <reaction evidence="1">
        <text>ATP + protein L-histidine = ADP + protein N-phospho-L-histidine.</text>
        <dbReference type="EC" id="2.7.13.3"/>
    </reaction>
</comment>
<proteinExistence type="predicted"/>
<accession>A0A0K8NZ33</accession>
<dbReference type="AlphaFoldDB" id="A0A0K8NZ33"/>
<dbReference type="CDD" id="cd00130">
    <property type="entry name" value="PAS"/>
    <property type="match status" value="1"/>
</dbReference>
<keyword evidence="3 6" id="KW-0597">Phosphoprotein</keyword>
<dbReference type="SMART" id="SM00086">
    <property type="entry name" value="PAC"/>
    <property type="match status" value="1"/>
</dbReference>
<evidence type="ECO:0000256" key="7">
    <source>
        <dbReference type="SAM" id="Coils"/>
    </source>
</evidence>
<dbReference type="EMBL" id="BBYR01000014">
    <property type="protein sequence ID" value="GAP35165.1"/>
    <property type="molecule type" value="Genomic_DNA"/>
</dbReference>
<dbReference type="InterPro" id="IPR005467">
    <property type="entry name" value="His_kinase_dom"/>
</dbReference>
<dbReference type="PRINTS" id="PR00344">
    <property type="entry name" value="BCTRLSENSOR"/>
</dbReference>
<dbReference type="InterPro" id="IPR001610">
    <property type="entry name" value="PAC"/>
</dbReference>
<feature type="domain" description="Response regulatory" evidence="10">
    <location>
        <begin position="604"/>
        <end position="723"/>
    </location>
</feature>
<evidence type="ECO:0000256" key="4">
    <source>
        <dbReference type="ARBA" id="ARBA00022679"/>
    </source>
</evidence>
<feature type="domain" description="PAC" evidence="11">
    <location>
        <begin position="131"/>
        <end position="183"/>
    </location>
</feature>
<dbReference type="InterPro" id="IPR036097">
    <property type="entry name" value="HisK_dim/P_sf"/>
</dbReference>
<dbReference type="SUPFAM" id="SSF55785">
    <property type="entry name" value="PYP-like sensor domain (PAS domain)"/>
    <property type="match status" value="1"/>
</dbReference>
<gene>
    <name evidence="12" type="ORF">ISF6_0736</name>
</gene>
<reference evidence="13" key="1">
    <citation type="submission" date="2015-07" db="EMBL/GenBank/DDBJ databases">
        <title>Discovery of a poly(ethylene terephthalate assimilation.</title>
        <authorList>
            <person name="Yoshida S."/>
            <person name="Hiraga K."/>
            <person name="Takehana T."/>
            <person name="Taniguchi I."/>
            <person name="Yamaji H."/>
            <person name="Maeda Y."/>
            <person name="Toyohara K."/>
            <person name="Miyamoto K."/>
            <person name="Kimura Y."/>
            <person name="Oda K."/>
        </authorList>
    </citation>
    <scope>NUCLEOTIDE SEQUENCE [LARGE SCALE GENOMIC DNA]</scope>
    <source>
        <strain evidence="13">NBRC 110686 / TISTR 2288 / 201-F6</strain>
    </source>
</reference>
<evidence type="ECO:0000259" key="11">
    <source>
        <dbReference type="PROSITE" id="PS50113"/>
    </source>
</evidence>
<dbReference type="Gene3D" id="3.30.565.10">
    <property type="entry name" value="Histidine kinase-like ATPase, C-terminal domain"/>
    <property type="match status" value="1"/>
</dbReference>
<keyword evidence="13" id="KW-1185">Reference proteome</keyword>
<dbReference type="CDD" id="cd16922">
    <property type="entry name" value="HATPase_EvgS-ArcB-TorS-like"/>
    <property type="match status" value="1"/>
</dbReference>
<dbReference type="InterPro" id="IPR003661">
    <property type="entry name" value="HisK_dim/P_dom"/>
</dbReference>
<protein>
    <recommendedName>
        <fullName evidence="2">histidine kinase</fullName>
        <ecNumber evidence="2">2.7.13.3</ecNumber>
    </recommendedName>
</protein>
<comment type="caution">
    <text evidence="12">The sequence shown here is derived from an EMBL/GenBank/DDBJ whole genome shotgun (WGS) entry which is preliminary data.</text>
</comment>
<dbReference type="PROSITE" id="PS50109">
    <property type="entry name" value="HIS_KIN"/>
    <property type="match status" value="1"/>
</dbReference>
<dbReference type="SUPFAM" id="SSF52172">
    <property type="entry name" value="CheY-like"/>
    <property type="match status" value="1"/>
</dbReference>
<dbReference type="PANTHER" id="PTHR43047:SF66">
    <property type="entry name" value="HISKA"/>
    <property type="match status" value="1"/>
</dbReference>
<evidence type="ECO:0000313" key="12">
    <source>
        <dbReference type="EMBL" id="GAP35165.1"/>
    </source>
</evidence>
<keyword evidence="7" id="KW-0175">Coiled coil</keyword>
<evidence type="ECO:0000313" key="13">
    <source>
        <dbReference type="Proteomes" id="UP000037660"/>
    </source>
</evidence>
<dbReference type="CDD" id="cd00082">
    <property type="entry name" value="HisKA"/>
    <property type="match status" value="1"/>
</dbReference>
<dbReference type="SUPFAM" id="SSF55874">
    <property type="entry name" value="ATPase domain of HSP90 chaperone/DNA topoisomerase II/histidine kinase"/>
    <property type="match status" value="1"/>
</dbReference>
<reference evidence="12 13" key="2">
    <citation type="journal article" date="2016" name="Science">
        <title>A bacterium that degrades and assimilates poly(ethylene terephthalate).</title>
        <authorList>
            <person name="Yoshida S."/>
            <person name="Hiraga K."/>
            <person name="Takehana T."/>
            <person name="Taniguchi I."/>
            <person name="Yamaji H."/>
            <person name="Maeda Y."/>
            <person name="Toyohara K."/>
            <person name="Miyamoto K."/>
            <person name="Kimura Y."/>
            <person name="Oda K."/>
        </authorList>
    </citation>
    <scope>NUCLEOTIDE SEQUENCE [LARGE SCALE GENOMIC DNA]</scope>
    <source>
        <strain evidence="13">NBRC 110686 / TISTR 2288 / 201-F6</strain>
    </source>
</reference>
<dbReference type="OrthoDB" id="5519028at2"/>
<dbReference type="InterPro" id="IPR000014">
    <property type="entry name" value="PAS"/>
</dbReference>
<dbReference type="SUPFAM" id="SSF47384">
    <property type="entry name" value="Homodimeric domain of signal transducing histidine kinase"/>
    <property type="match status" value="1"/>
</dbReference>
<dbReference type="Proteomes" id="UP000037660">
    <property type="component" value="Unassembled WGS sequence"/>
</dbReference>
<dbReference type="InterPro" id="IPR001789">
    <property type="entry name" value="Sig_transdc_resp-reg_receiver"/>
</dbReference>
<feature type="modified residue" description="4-aspartylphosphate" evidence="6">
    <location>
        <position position="653"/>
    </location>
</feature>
<feature type="coiled-coil region" evidence="7">
    <location>
        <begin position="185"/>
        <end position="219"/>
    </location>
</feature>
<dbReference type="Pfam" id="PF00072">
    <property type="entry name" value="Response_reg"/>
    <property type="match status" value="1"/>
</dbReference>
<evidence type="ECO:0000256" key="1">
    <source>
        <dbReference type="ARBA" id="ARBA00000085"/>
    </source>
</evidence>
<sequence>MAAATGAAAEVPAAGSFPAEIRPSGAEPSGAAAAPSPSPTADTPADPLSARVAAAGPEELARALRLVLGSDGGYWERHLVTGETWYSDNFLRLVGLPPEARREDMHALIHPEDRPAFDRHYAAAVQRIGPFEVDLRCRRADGSYRWARLQARVWPDATGRPERVIGMVSDVHDERVATTALREHQAELQRRVDQRTARLAEALEEARAQRHEAERALEVKSRFLAHMSHEIRTPLNGVLGLNELALREARGEQLQRYLALALESGRNLLEMLNGVLDFSRLAAGATPPAPARFDLPELLAAAVRQVMPQARRRQLGVMYDVHGGPDEVVGDAQRLRQVVDNLLSNAAKYTPSGHLALTLHTRPDGPGRCRARIEVSDTGPGMDAAMAERVFEPFVQGDDSFARRHGGTGLGLSIARGLAESMGGALTLETAPGAGARFRLELPLGCEEAGAEAVAACPAPPPGHAWLAYGLATPARWLGDRIARHGWTHEVLPGLPGVLARAATAAPGPALVVLAEAVLDDAATLAALRGALPDTRIVLLVRPDWNQPAIEAMARAQDIALAFMPLTPRGLHALLAGAPPARPDAAPTGGDATAPAGAGRALADVLIAEDNPVNQLIITEMIASLGLQPRLAGNGAEAVTACRAHPPQLVLMDVQMPEVDGLEATRQLCLLQREGRLRRFPIVALTAHASPQDRARCEAAGMQGFLTKPVSLGLLRSELRRWVAV</sequence>
<dbReference type="Pfam" id="PF00512">
    <property type="entry name" value="HisKA"/>
    <property type="match status" value="1"/>
</dbReference>